<dbReference type="OrthoDB" id="1120671at2"/>
<dbReference type="RefSeq" id="WP_110997403.1">
    <property type="nucleotide sequence ID" value="NZ_QKTW01000003.1"/>
</dbReference>
<dbReference type="InterPro" id="IPR045057">
    <property type="entry name" value="Gcn5-rel_NAT"/>
</dbReference>
<dbReference type="Pfam" id="PF14542">
    <property type="entry name" value="Acetyltransf_CG"/>
    <property type="match status" value="1"/>
</dbReference>
<proteinExistence type="predicted"/>
<keyword evidence="3" id="KW-1185">Reference proteome</keyword>
<protein>
    <submittedName>
        <fullName evidence="2">N-acetyltransferase</fullName>
    </submittedName>
</protein>
<dbReference type="AlphaFoldDB" id="A0A2W2C381"/>
<comment type="caution">
    <text evidence="2">The sequence shown here is derived from an EMBL/GenBank/DDBJ whole genome shotgun (WGS) entry which is preliminary data.</text>
</comment>
<evidence type="ECO:0000259" key="1">
    <source>
        <dbReference type="PROSITE" id="PS51729"/>
    </source>
</evidence>
<dbReference type="Gene3D" id="3.40.630.30">
    <property type="match status" value="1"/>
</dbReference>
<dbReference type="Proteomes" id="UP000248745">
    <property type="component" value="Unassembled WGS sequence"/>
</dbReference>
<dbReference type="SUPFAM" id="SSF55729">
    <property type="entry name" value="Acyl-CoA N-acyltransferases (Nat)"/>
    <property type="match status" value="1"/>
</dbReference>
<gene>
    <name evidence="2" type="ORF">DN068_03020</name>
</gene>
<dbReference type="EMBL" id="QKTW01000003">
    <property type="protein sequence ID" value="PZF74563.1"/>
    <property type="molecule type" value="Genomic_DNA"/>
</dbReference>
<name>A0A2W2C381_9BACT</name>
<dbReference type="InterPro" id="IPR031165">
    <property type="entry name" value="GNAT_YJDJ"/>
</dbReference>
<dbReference type="GO" id="GO:0016740">
    <property type="term" value="F:transferase activity"/>
    <property type="evidence" value="ECO:0007669"/>
    <property type="project" value="UniProtKB-KW"/>
</dbReference>
<feature type="domain" description="N-acetyltransferase" evidence="1">
    <location>
        <begin position="11"/>
        <end position="96"/>
    </location>
</feature>
<accession>A0A2W2C381</accession>
<evidence type="ECO:0000313" key="2">
    <source>
        <dbReference type="EMBL" id="PZF74563.1"/>
    </source>
</evidence>
<keyword evidence="2" id="KW-0808">Transferase</keyword>
<sequence>MNDAYKDLPLVDNKAHHRFEMHVGNEFAFLIYELDKPRITLVHTEVPESMEGKGVASALIEKVLEHIEKGGLKLIPVCPFVRAYLKRHPDWKRILDSSVVDF</sequence>
<dbReference type="PROSITE" id="PS51729">
    <property type="entry name" value="GNAT_YJDJ"/>
    <property type="match status" value="1"/>
</dbReference>
<dbReference type="PANTHER" id="PTHR31435:SF10">
    <property type="entry name" value="BSR4717 PROTEIN"/>
    <property type="match status" value="1"/>
</dbReference>
<organism evidence="2 3">
    <name type="scientific">Taibaiella soli</name>
    <dbReference type="NCBI Taxonomy" id="1649169"/>
    <lineage>
        <taxon>Bacteria</taxon>
        <taxon>Pseudomonadati</taxon>
        <taxon>Bacteroidota</taxon>
        <taxon>Chitinophagia</taxon>
        <taxon>Chitinophagales</taxon>
        <taxon>Chitinophagaceae</taxon>
        <taxon>Taibaiella</taxon>
    </lineage>
</organism>
<dbReference type="InterPro" id="IPR016181">
    <property type="entry name" value="Acyl_CoA_acyltransferase"/>
</dbReference>
<dbReference type="PANTHER" id="PTHR31435">
    <property type="entry name" value="PROTEIN NATD1"/>
    <property type="match status" value="1"/>
</dbReference>
<reference evidence="2 3" key="1">
    <citation type="submission" date="2018-06" db="EMBL/GenBank/DDBJ databases">
        <title>Mucibacter soli gen. nov., sp. nov., a new member of the family Chitinophagaceae producing mucin.</title>
        <authorList>
            <person name="Kim M.-K."/>
            <person name="Park S."/>
            <person name="Kim T.-S."/>
            <person name="Joung Y."/>
            <person name="Han J.-H."/>
            <person name="Kim S.B."/>
        </authorList>
    </citation>
    <scope>NUCLEOTIDE SEQUENCE [LARGE SCALE GENOMIC DNA]</scope>
    <source>
        <strain evidence="2 3">R1-15</strain>
    </source>
</reference>
<evidence type="ECO:0000313" key="3">
    <source>
        <dbReference type="Proteomes" id="UP000248745"/>
    </source>
</evidence>